<dbReference type="InterPro" id="IPR014780">
    <property type="entry name" value="tRNA_psdUridine_synth_TruB"/>
</dbReference>
<dbReference type="SUPFAM" id="SSF55120">
    <property type="entry name" value="Pseudouridine synthase"/>
    <property type="match status" value="1"/>
</dbReference>
<evidence type="ECO:0000256" key="2">
    <source>
        <dbReference type="ARBA" id="ARBA00005642"/>
    </source>
</evidence>
<dbReference type="PANTHER" id="PTHR13767">
    <property type="entry name" value="TRNA-PSEUDOURIDINE SYNTHASE"/>
    <property type="match status" value="1"/>
</dbReference>
<sequence>MFILIDKPKGITSHDVIGKVRRVTGERCVGHAGTLDPNATGLLIVGVGRQSTRCLWEKFGKLTKTYLGEITLGEERTTDDSEGVVRPMEIGIKSKLVPTKKQILKVLKSFLGEQDQVPPNYSAVKIAGKKAYQIARKNLDFAIEPRKIKIFSIKLSDYQYPIVRIETNVSSGTYIRALARDIGRRLVCGAYLSNLRRTRIGTYRVDEATPIDKLELENMSFDKSKAEKLLISGINAYY</sequence>
<dbReference type="STRING" id="1618550.UT39_C0021G0003"/>
<dbReference type="NCBIfam" id="TIGR00431">
    <property type="entry name" value="TruB"/>
    <property type="match status" value="1"/>
</dbReference>
<proteinExistence type="inferred from homology"/>
<dbReference type="GO" id="GO:1990481">
    <property type="term" value="P:mRNA pseudouridine synthesis"/>
    <property type="evidence" value="ECO:0007669"/>
    <property type="project" value="TreeGrafter"/>
</dbReference>
<evidence type="ECO:0000256" key="3">
    <source>
        <dbReference type="ARBA" id="ARBA00022694"/>
    </source>
</evidence>
<feature type="domain" description="Pseudouridine synthase II N-terminal" evidence="6">
    <location>
        <begin position="21"/>
        <end position="175"/>
    </location>
</feature>
<evidence type="ECO:0000259" key="6">
    <source>
        <dbReference type="Pfam" id="PF01509"/>
    </source>
</evidence>
<keyword evidence="4 5" id="KW-0413">Isomerase</keyword>
<dbReference type="Gene3D" id="3.30.2350.10">
    <property type="entry name" value="Pseudouridine synthase"/>
    <property type="match status" value="1"/>
</dbReference>
<dbReference type="AlphaFoldDB" id="A0A0G0NBT3"/>
<keyword evidence="3 5" id="KW-0819">tRNA processing</keyword>
<protein>
    <recommendedName>
        <fullName evidence="5">tRNA pseudouridine synthase B</fullName>
        <ecNumber evidence="5">5.4.99.25</ecNumber>
    </recommendedName>
    <alternativeName>
        <fullName evidence="5">tRNA pseudouridine(55) synthase</fullName>
        <shortName evidence="5">Psi55 synthase</shortName>
    </alternativeName>
    <alternativeName>
        <fullName evidence="5">tRNA pseudouridylate synthase</fullName>
    </alternativeName>
    <alternativeName>
        <fullName evidence="5">tRNA-uridine isomerase</fullName>
    </alternativeName>
</protein>
<evidence type="ECO:0000256" key="4">
    <source>
        <dbReference type="ARBA" id="ARBA00023235"/>
    </source>
</evidence>
<dbReference type="EMBL" id="LBWP01000021">
    <property type="protein sequence ID" value="KKR10261.1"/>
    <property type="molecule type" value="Genomic_DNA"/>
</dbReference>
<name>A0A0G0NBT3_9BACT</name>
<feature type="active site" description="Nucleophile" evidence="5">
    <location>
        <position position="36"/>
    </location>
</feature>
<feature type="domain" description="tRNA pseudouridylate synthase B C-terminal" evidence="7">
    <location>
        <begin position="176"/>
        <end position="230"/>
    </location>
</feature>
<dbReference type="Pfam" id="PF16198">
    <property type="entry name" value="TruB_C_2"/>
    <property type="match status" value="1"/>
</dbReference>
<dbReference type="GO" id="GO:0031119">
    <property type="term" value="P:tRNA pseudouridine synthesis"/>
    <property type="evidence" value="ECO:0007669"/>
    <property type="project" value="UniProtKB-UniRule"/>
</dbReference>
<dbReference type="EC" id="5.4.99.25" evidence="5"/>
<dbReference type="PATRIC" id="fig|1618550.3.peg.1036"/>
<comment type="function">
    <text evidence="5">Responsible for synthesis of pseudouridine from uracil-55 in the psi GC loop of transfer RNAs.</text>
</comment>
<dbReference type="Pfam" id="PF01509">
    <property type="entry name" value="TruB_N"/>
    <property type="match status" value="1"/>
</dbReference>
<evidence type="ECO:0000256" key="1">
    <source>
        <dbReference type="ARBA" id="ARBA00000385"/>
    </source>
</evidence>
<dbReference type="InterPro" id="IPR020103">
    <property type="entry name" value="PsdUridine_synth_cat_dom_sf"/>
</dbReference>
<comment type="similarity">
    <text evidence="2 5">Belongs to the pseudouridine synthase TruB family. Type 1 subfamily.</text>
</comment>
<dbReference type="PANTHER" id="PTHR13767:SF2">
    <property type="entry name" value="PSEUDOURIDYLATE SYNTHASE TRUB1"/>
    <property type="match status" value="1"/>
</dbReference>
<comment type="catalytic activity">
    <reaction evidence="1 5">
        <text>uridine(55) in tRNA = pseudouridine(55) in tRNA</text>
        <dbReference type="Rhea" id="RHEA:42532"/>
        <dbReference type="Rhea" id="RHEA-COMP:10101"/>
        <dbReference type="Rhea" id="RHEA-COMP:10102"/>
        <dbReference type="ChEBI" id="CHEBI:65314"/>
        <dbReference type="ChEBI" id="CHEBI:65315"/>
        <dbReference type="EC" id="5.4.99.25"/>
    </reaction>
</comment>
<evidence type="ECO:0000259" key="7">
    <source>
        <dbReference type="Pfam" id="PF16198"/>
    </source>
</evidence>
<evidence type="ECO:0000313" key="9">
    <source>
        <dbReference type="Proteomes" id="UP000034246"/>
    </source>
</evidence>
<dbReference type="CDD" id="cd02573">
    <property type="entry name" value="PseudoU_synth_EcTruB"/>
    <property type="match status" value="1"/>
</dbReference>
<evidence type="ECO:0000256" key="5">
    <source>
        <dbReference type="HAMAP-Rule" id="MF_01080"/>
    </source>
</evidence>
<accession>A0A0G0NBT3</accession>
<dbReference type="GO" id="GO:0003723">
    <property type="term" value="F:RNA binding"/>
    <property type="evidence" value="ECO:0007669"/>
    <property type="project" value="InterPro"/>
</dbReference>
<gene>
    <name evidence="5" type="primary">truB</name>
    <name evidence="8" type="ORF">UT39_C0021G0003</name>
</gene>
<dbReference type="InterPro" id="IPR032819">
    <property type="entry name" value="TruB_C"/>
</dbReference>
<evidence type="ECO:0000313" key="8">
    <source>
        <dbReference type="EMBL" id="KKR10261.1"/>
    </source>
</evidence>
<reference evidence="8 9" key="1">
    <citation type="journal article" date="2015" name="Nature">
        <title>rRNA introns, odd ribosomes, and small enigmatic genomes across a large radiation of phyla.</title>
        <authorList>
            <person name="Brown C.T."/>
            <person name="Hug L.A."/>
            <person name="Thomas B.C."/>
            <person name="Sharon I."/>
            <person name="Castelle C.J."/>
            <person name="Singh A."/>
            <person name="Wilkins M.J."/>
            <person name="Williams K.H."/>
            <person name="Banfield J.F."/>
        </authorList>
    </citation>
    <scope>NUCLEOTIDE SEQUENCE [LARGE SCALE GENOMIC DNA]</scope>
</reference>
<dbReference type="HAMAP" id="MF_01080">
    <property type="entry name" value="TruB_bact"/>
    <property type="match status" value="1"/>
</dbReference>
<dbReference type="InterPro" id="IPR002501">
    <property type="entry name" value="PsdUridine_synth_N"/>
</dbReference>
<dbReference type="Proteomes" id="UP000034246">
    <property type="component" value="Unassembled WGS sequence"/>
</dbReference>
<dbReference type="GO" id="GO:0160148">
    <property type="term" value="F:tRNA pseudouridine(55) synthase activity"/>
    <property type="evidence" value="ECO:0007669"/>
    <property type="project" value="UniProtKB-EC"/>
</dbReference>
<organism evidence="8 9">
    <name type="scientific">Candidatus Woesebacteria bacterium GW2011_GWA1_39_21</name>
    <dbReference type="NCBI Taxonomy" id="1618550"/>
    <lineage>
        <taxon>Bacteria</taxon>
        <taxon>Candidatus Woeseibacteriota</taxon>
    </lineage>
</organism>
<comment type="caution">
    <text evidence="8">The sequence shown here is derived from an EMBL/GenBank/DDBJ whole genome shotgun (WGS) entry which is preliminary data.</text>
</comment>